<name>A0A9Q0E1V8_9TELE</name>
<dbReference type="EMBL" id="JANIIK010000048">
    <property type="protein sequence ID" value="KAJ3599055.1"/>
    <property type="molecule type" value="Genomic_DNA"/>
</dbReference>
<accession>A0A9Q0E1V8</accession>
<evidence type="ECO:0000313" key="2">
    <source>
        <dbReference type="EMBL" id="KAJ3599055.1"/>
    </source>
</evidence>
<evidence type="ECO:0000256" key="1">
    <source>
        <dbReference type="SAM" id="MobiDB-lite"/>
    </source>
</evidence>
<protein>
    <submittedName>
        <fullName evidence="2">Uncharacterized protein</fullName>
    </submittedName>
</protein>
<reference evidence="2" key="1">
    <citation type="submission" date="2022-07" db="EMBL/GenBank/DDBJ databases">
        <title>Chromosome-level genome of Muraenolepis orangiensis.</title>
        <authorList>
            <person name="Kim J."/>
        </authorList>
    </citation>
    <scope>NUCLEOTIDE SEQUENCE</scope>
    <source>
        <strain evidence="2">KU_S4_2022</strain>
        <tissue evidence="2">Muscle</tissue>
    </source>
</reference>
<proteinExistence type="predicted"/>
<keyword evidence="3" id="KW-1185">Reference proteome</keyword>
<feature type="region of interest" description="Disordered" evidence="1">
    <location>
        <begin position="1"/>
        <end position="91"/>
    </location>
</feature>
<evidence type="ECO:0000313" key="3">
    <source>
        <dbReference type="Proteomes" id="UP001148018"/>
    </source>
</evidence>
<sequence>MLPVVLLVPDGSPDKKREKYSHPDYSASAHTARAIPNHQHQHQPTTSSGTVATTSSNPGTVATTSSNPGTVATTSSKPGTVATTSSRPGTVATTAASISCYCCSNG</sequence>
<dbReference type="AlphaFoldDB" id="A0A9Q0E1V8"/>
<gene>
    <name evidence="2" type="ORF">NHX12_033018</name>
</gene>
<feature type="compositionally biased region" description="Low complexity" evidence="1">
    <location>
        <begin position="45"/>
        <end position="56"/>
    </location>
</feature>
<feature type="compositionally biased region" description="Polar residues" evidence="1">
    <location>
        <begin position="57"/>
        <end position="91"/>
    </location>
</feature>
<dbReference type="Proteomes" id="UP001148018">
    <property type="component" value="Unassembled WGS sequence"/>
</dbReference>
<feature type="compositionally biased region" description="Basic and acidic residues" evidence="1">
    <location>
        <begin position="12"/>
        <end position="22"/>
    </location>
</feature>
<organism evidence="2 3">
    <name type="scientific">Muraenolepis orangiensis</name>
    <name type="common">Patagonian moray cod</name>
    <dbReference type="NCBI Taxonomy" id="630683"/>
    <lineage>
        <taxon>Eukaryota</taxon>
        <taxon>Metazoa</taxon>
        <taxon>Chordata</taxon>
        <taxon>Craniata</taxon>
        <taxon>Vertebrata</taxon>
        <taxon>Euteleostomi</taxon>
        <taxon>Actinopterygii</taxon>
        <taxon>Neopterygii</taxon>
        <taxon>Teleostei</taxon>
        <taxon>Neoteleostei</taxon>
        <taxon>Acanthomorphata</taxon>
        <taxon>Zeiogadaria</taxon>
        <taxon>Gadariae</taxon>
        <taxon>Gadiformes</taxon>
        <taxon>Muraenolepidoidei</taxon>
        <taxon>Muraenolepididae</taxon>
        <taxon>Muraenolepis</taxon>
    </lineage>
</organism>
<comment type="caution">
    <text evidence="2">The sequence shown here is derived from an EMBL/GenBank/DDBJ whole genome shotgun (WGS) entry which is preliminary data.</text>
</comment>